<dbReference type="InterPro" id="IPR012338">
    <property type="entry name" value="Beta-lactam/transpept-like"/>
</dbReference>
<organism evidence="4 5">
    <name type="scientific">Pseudomassariella vexata</name>
    <dbReference type="NCBI Taxonomy" id="1141098"/>
    <lineage>
        <taxon>Eukaryota</taxon>
        <taxon>Fungi</taxon>
        <taxon>Dikarya</taxon>
        <taxon>Ascomycota</taxon>
        <taxon>Pezizomycotina</taxon>
        <taxon>Sordariomycetes</taxon>
        <taxon>Xylariomycetidae</taxon>
        <taxon>Amphisphaeriales</taxon>
        <taxon>Pseudomassariaceae</taxon>
        <taxon>Pseudomassariella</taxon>
    </lineage>
</organism>
<dbReference type="InParanoid" id="A0A1Y2DK68"/>
<sequence length="395" mass="44007">MDDFEQLVNRAVEDEVIMGAVVVAKDRSGQVDYLQTFGNRCLKPEVKPMEKHTVLLLASMTKLMTTIAILKLVEQGLIKLDDDVTGLLPALAKQEILAGFKDDDSPITKKRARPITLRQLLTHSFGGAYDFHPEITKWKQNQGIPLGRGKTVADLFGTPLLHEPGEGWTYSGGLDWAGQIIEKLSGSNLEDYMKKHIWDPLGLKDMTFWPDVNPEVAQRLASMSIRDKATGKAVQSRKPIRLAPGVQDACGGQGAFGPVTDYIEILHSLLKDDERLLKRETTAMMFQPQLSPASRTALLAHMKHPDWIVGHFPDTGEYDWGLGGILIDGDKHPYRKRGTMIWSGNANLFWFIDRASGLCGVFGCQLLPPADVEIEQLIKAFEEEVHRRASSKARL</sequence>
<dbReference type="InterPro" id="IPR001466">
    <property type="entry name" value="Beta-lactam-related"/>
</dbReference>
<dbReference type="GeneID" id="63773550"/>
<feature type="domain" description="Beta-lactamase-related" evidence="3">
    <location>
        <begin position="6"/>
        <end position="370"/>
    </location>
</feature>
<dbReference type="GO" id="GO:0016787">
    <property type="term" value="F:hydrolase activity"/>
    <property type="evidence" value="ECO:0007669"/>
    <property type="project" value="UniProtKB-KW"/>
</dbReference>
<evidence type="ECO:0000313" key="4">
    <source>
        <dbReference type="EMBL" id="ORY59601.1"/>
    </source>
</evidence>
<protein>
    <submittedName>
        <fullName evidence="4">Beta-lactamase</fullName>
    </submittedName>
</protein>
<comment type="similarity">
    <text evidence="1">Belongs to the class-A beta-lactamase family.</text>
</comment>
<evidence type="ECO:0000313" key="5">
    <source>
        <dbReference type="Proteomes" id="UP000193689"/>
    </source>
</evidence>
<accession>A0A1Y2DK68</accession>
<comment type="caution">
    <text evidence="4">The sequence shown here is derived from an EMBL/GenBank/DDBJ whole genome shotgun (WGS) entry which is preliminary data.</text>
</comment>
<proteinExistence type="inferred from homology"/>
<dbReference type="Gene3D" id="3.40.710.10">
    <property type="entry name" value="DD-peptidase/beta-lactamase superfamily"/>
    <property type="match status" value="1"/>
</dbReference>
<evidence type="ECO:0000256" key="2">
    <source>
        <dbReference type="ARBA" id="ARBA00022801"/>
    </source>
</evidence>
<name>A0A1Y2DK68_9PEZI</name>
<dbReference type="InterPro" id="IPR050789">
    <property type="entry name" value="Diverse_Enzym_Activities"/>
</dbReference>
<dbReference type="EMBL" id="MCFJ01000013">
    <property type="protein sequence ID" value="ORY59601.1"/>
    <property type="molecule type" value="Genomic_DNA"/>
</dbReference>
<dbReference type="Proteomes" id="UP000193689">
    <property type="component" value="Unassembled WGS sequence"/>
</dbReference>
<keyword evidence="5" id="KW-1185">Reference proteome</keyword>
<reference evidence="4 5" key="1">
    <citation type="submission" date="2016-07" db="EMBL/GenBank/DDBJ databases">
        <title>Pervasive Adenine N6-methylation of Active Genes in Fungi.</title>
        <authorList>
            <consortium name="DOE Joint Genome Institute"/>
            <person name="Mondo S.J."/>
            <person name="Dannebaum R.O."/>
            <person name="Kuo R.C."/>
            <person name="Labutti K."/>
            <person name="Haridas S."/>
            <person name="Kuo A."/>
            <person name="Salamov A."/>
            <person name="Ahrendt S.R."/>
            <person name="Lipzen A."/>
            <person name="Sullivan W."/>
            <person name="Andreopoulos W.B."/>
            <person name="Clum A."/>
            <person name="Lindquist E."/>
            <person name="Daum C."/>
            <person name="Ramamoorthy G.K."/>
            <person name="Gryganskyi A."/>
            <person name="Culley D."/>
            <person name="Magnuson J.K."/>
            <person name="James T.Y."/>
            <person name="O'Malley M.A."/>
            <person name="Stajich J.E."/>
            <person name="Spatafora J.W."/>
            <person name="Visel A."/>
            <person name="Grigoriev I.V."/>
        </authorList>
    </citation>
    <scope>NUCLEOTIDE SEQUENCE [LARGE SCALE GENOMIC DNA]</scope>
    <source>
        <strain evidence="4 5">CBS 129021</strain>
    </source>
</reference>
<dbReference type="SUPFAM" id="SSF56601">
    <property type="entry name" value="beta-lactamase/transpeptidase-like"/>
    <property type="match status" value="1"/>
</dbReference>
<evidence type="ECO:0000256" key="1">
    <source>
        <dbReference type="ARBA" id="ARBA00009009"/>
    </source>
</evidence>
<dbReference type="OrthoDB" id="428260at2759"/>
<dbReference type="AlphaFoldDB" id="A0A1Y2DK68"/>
<evidence type="ECO:0000259" key="3">
    <source>
        <dbReference type="Pfam" id="PF00144"/>
    </source>
</evidence>
<gene>
    <name evidence="4" type="ORF">BCR38DRAFT_375734</name>
</gene>
<dbReference type="PANTHER" id="PTHR43283">
    <property type="entry name" value="BETA-LACTAMASE-RELATED"/>
    <property type="match status" value="1"/>
</dbReference>
<dbReference type="STRING" id="1141098.A0A1Y2DK68"/>
<keyword evidence="2" id="KW-0378">Hydrolase</keyword>
<dbReference type="PANTHER" id="PTHR43283:SF17">
    <property type="entry name" value="(LOVD), PUTATIVE (AFU_ORTHOLOGUE AFUA_5G00920)-RELATED"/>
    <property type="match status" value="1"/>
</dbReference>
<dbReference type="Pfam" id="PF00144">
    <property type="entry name" value="Beta-lactamase"/>
    <property type="match status" value="1"/>
</dbReference>
<dbReference type="RefSeq" id="XP_040712175.1">
    <property type="nucleotide sequence ID" value="XM_040857338.1"/>
</dbReference>